<dbReference type="PANTHER" id="PTHR48039:SF5">
    <property type="entry name" value="RNA-BINDING PROTEIN 28"/>
    <property type="match status" value="1"/>
</dbReference>
<keyword evidence="7" id="KW-0539">Nucleus</keyword>
<dbReference type="Gene3D" id="3.30.70.330">
    <property type="match status" value="3"/>
</dbReference>
<dbReference type="SUPFAM" id="SSF52833">
    <property type="entry name" value="Thioredoxin-like"/>
    <property type="match status" value="1"/>
</dbReference>
<dbReference type="AlphaFoldDB" id="A0A183UEA8"/>
<evidence type="ECO:0000256" key="3">
    <source>
        <dbReference type="ARBA" id="ARBA00022559"/>
    </source>
</evidence>
<dbReference type="PANTHER" id="PTHR48039">
    <property type="entry name" value="RNA-BINDING MOTIF PROTEIN 14B"/>
    <property type="match status" value="1"/>
</dbReference>
<comment type="subcellular location">
    <subcellularLocation>
        <location evidence="1">Nucleus</location>
    </subcellularLocation>
</comment>
<evidence type="ECO:0000313" key="14">
    <source>
        <dbReference type="Proteomes" id="UP000050794"/>
    </source>
</evidence>
<dbReference type="EMBL" id="UYWY01019562">
    <property type="protein sequence ID" value="VDM38149.1"/>
    <property type="molecule type" value="Genomic_DNA"/>
</dbReference>
<dbReference type="InterPro" id="IPR035979">
    <property type="entry name" value="RBD_domain_sf"/>
</dbReference>
<dbReference type="InterPro" id="IPR000889">
    <property type="entry name" value="Glutathione_peroxidase"/>
</dbReference>
<dbReference type="Proteomes" id="UP000050794">
    <property type="component" value="Unassembled WGS sequence"/>
</dbReference>
<accession>A0A183UEA8</accession>
<evidence type="ECO:0000256" key="6">
    <source>
        <dbReference type="ARBA" id="ARBA00023002"/>
    </source>
</evidence>
<proteinExistence type="inferred from homology"/>
<evidence type="ECO:0000259" key="12">
    <source>
        <dbReference type="PROSITE" id="PS51352"/>
    </source>
</evidence>
<feature type="domain" description="RRM" evidence="11">
    <location>
        <begin position="52"/>
        <end position="133"/>
    </location>
</feature>
<feature type="compositionally biased region" description="Basic and acidic residues" evidence="10">
    <location>
        <begin position="20"/>
        <end position="35"/>
    </location>
</feature>
<dbReference type="GO" id="GO:0005730">
    <property type="term" value="C:nucleolus"/>
    <property type="evidence" value="ECO:0007669"/>
    <property type="project" value="TreeGrafter"/>
</dbReference>
<keyword evidence="14" id="KW-1185">Reference proteome</keyword>
<keyword evidence="5 8" id="KW-0694">RNA-binding</keyword>
<dbReference type="InterPro" id="IPR051945">
    <property type="entry name" value="RRM_MRD1_RNA_proc_ribogen"/>
</dbReference>
<evidence type="ECO:0000259" key="11">
    <source>
        <dbReference type="PROSITE" id="PS50102"/>
    </source>
</evidence>
<dbReference type="GO" id="GO:0006979">
    <property type="term" value="P:response to oxidative stress"/>
    <property type="evidence" value="ECO:0007669"/>
    <property type="project" value="InterPro"/>
</dbReference>
<feature type="domain" description="Thioredoxin" evidence="12">
    <location>
        <begin position="573"/>
        <end position="735"/>
    </location>
</feature>
<reference evidence="15" key="1">
    <citation type="submission" date="2016-06" db="UniProtKB">
        <authorList>
            <consortium name="WormBaseParasite"/>
        </authorList>
    </citation>
    <scope>IDENTIFICATION</scope>
</reference>
<dbReference type="Pfam" id="PF00255">
    <property type="entry name" value="GSHPx"/>
    <property type="match status" value="1"/>
</dbReference>
<dbReference type="InterPro" id="IPR013766">
    <property type="entry name" value="Thioredoxin_domain"/>
</dbReference>
<dbReference type="WBParaSite" id="TCNE_0000682801-mRNA-1">
    <property type="protein sequence ID" value="TCNE_0000682801-mRNA-1"/>
    <property type="gene ID" value="TCNE_0000682801"/>
</dbReference>
<name>A0A183UEA8_TOXCA</name>
<dbReference type="CDD" id="cd12416">
    <property type="entry name" value="RRM4_RBM28_like"/>
    <property type="match status" value="1"/>
</dbReference>
<dbReference type="PROSITE" id="PS51355">
    <property type="entry name" value="GLUTATHIONE_PEROXID_3"/>
    <property type="match status" value="1"/>
</dbReference>
<dbReference type="Pfam" id="PF00076">
    <property type="entry name" value="RRM_1"/>
    <property type="match status" value="3"/>
</dbReference>
<feature type="region of interest" description="Disordered" evidence="10">
    <location>
        <begin position="487"/>
        <end position="529"/>
    </location>
</feature>
<dbReference type="PROSITE" id="PS51352">
    <property type="entry name" value="THIOREDOXIN_2"/>
    <property type="match status" value="1"/>
</dbReference>
<dbReference type="FunFam" id="3.30.70.330:FF:000182">
    <property type="entry name" value="RNA-binding motif protein 28"/>
    <property type="match status" value="1"/>
</dbReference>
<dbReference type="InterPro" id="IPR012677">
    <property type="entry name" value="Nucleotide-bd_a/b_plait_sf"/>
</dbReference>
<evidence type="ECO:0000313" key="15">
    <source>
        <dbReference type="WBParaSite" id="TCNE_0000682801-mRNA-1"/>
    </source>
</evidence>
<evidence type="ECO:0000256" key="5">
    <source>
        <dbReference type="ARBA" id="ARBA00022884"/>
    </source>
</evidence>
<dbReference type="PROSITE" id="PS50102">
    <property type="entry name" value="RRM"/>
    <property type="match status" value="3"/>
</dbReference>
<keyword evidence="6 9" id="KW-0560">Oxidoreductase</keyword>
<dbReference type="PRINTS" id="PR01011">
    <property type="entry name" value="GLUTPROXDASE"/>
</dbReference>
<evidence type="ECO:0000256" key="10">
    <source>
        <dbReference type="SAM" id="MobiDB-lite"/>
    </source>
</evidence>
<evidence type="ECO:0000256" key="9">
    <source>
        <dbReference type="RuleBase" id="RU000499"/>
    </source>
</evidence>
<dbReference type="CDD" id="cd12415">
    <property type="entry name" value="RRM3_RBM28_like"/>
    <property type="match status" value="1"/>
</dbReference>
<dbReference type="FunFam" id="3.40.30.10:FF:000025">
    <property type="entry name" value="Glutathione peroxidase"/>
    <property type="match status" value="1"/>
</dbReference>
<feature type="region of interest" description="Disordered" evidence="10">
    <location>
        <begin position="1"/>
        <end position="35"/>
    </location>
</feature>
<feature type="compositionally biased region" description="Basic and acidic residues" evidence="10">
    <location>
        <begin position="487"/>
        <end position="516"/>
    </location>
</feature>
<evidence type="ECO:0000256" key="2">
    <source>
        <dbReference type="ARBA" id="ARBA00006926"/>
    </source>
</evidence>
<feature type="compositionally biased region" description="Acidic residues" evidence="10">
    <location>
        <begin position="172"/>
        <end position="196"/>
    </location>
</feature>
<comment type="similarity">
    <text evidence="2 9">Belongs to the glutathione peroxidase family.</text>
</comment>
<organism evidence="14 15">
    <name type="scientific">Toxocara canis</name>
    <name type="common">Canine roundworm</name>
    <dbReference type="NCBI Taxonomy" id="6265"/>
    <lineage>
        <taxon>Eukaryota</taxon>
        <taxon>Metazoa</taxon>
        <taxon>Ecdysozoa</taxon>
        <taxon>Nematoda</taxon>
        <taxon>Chromadorea</taxon>
        <taxon>Rhabditida</taxon>
        <taxon>Spirurina</taxon>
        <taxon>Ascaridomorpha</taxon>
        <taxon>Ascaridoidea</taxon>
        <taxon>Toxocaridae</taxon>
        <taxon>Toxocara</taxon>
    </lineage>
</organism>
<keyword evidence="4" id="KW-0677">Repeat</keyword>
<dbReference type="InterPro" id="IPR000504">
    <property type="entry name" value="RRM_dom"/>
</dbReference>
<feature type="compositionally biased region" description="Basic and acidic residues" evidence="10">
    <location>
        <begin position="143"/>
        <end position="163"/>
    </location>
</feature>
<dbReference type="CDD" id="cd12414">
    <property type="entry name" value="RRM2_RBM28_like"/>
    <property type="match status" value="1"/>
</dbReference>
<evidence type="ECO:0000256" key="7">
    <source>
        <dbReference type="ARBA" id="ARBA00023242"/>
    </source>
</evidence>
<evidence type="ECO:0000313" key="13">
    <source>
        <dbReference type="EMBL" id="VDM38149.1"/>
    </source>
</evidence>
<gene>
    <name evidence="13" type="ORF">TCNE_LOCUS6828</name>
</gene>
<dbReference type="SMART" id="SM00361">
    <property type="entry name" value="RRM_1"/>
    <property type="match status" value="2"/>
</dbReference>
<dbReference type="Gene3D" id="3.40.30.10">
    <property type="entry name" value="Glutaredoxin"/>
    <property type="match status" value="1"/>
</dbReference>
<dbReference type="CDD" id="cd00340">
    <property type="entry name" value="GSH_Peroxidase"/>
    <property type="match status" value="1"/>
</dbReference>
<feature type="region of interest" description="Disordered" evidence="10">
    <location>
        <begin position="143"/>
        <end position="228"/>
    </location>
</feature>
<protein>
    <recommendedName>
        <fullName evidence="9">Glutathione peroxidase</fullName>
    </recommendedName>
</protein>
<feature type="domain" description="RRM" evidence="11">
    <location>
        <begin position="381"/>
        <end position="473"/>
    </location>
</feature>
<dbReference type="InterPro" id="IPR036249">
    <property type="entry name" value="Thioredoxin-like_sf"/>
</dbReference>
<keyword evidence="3 9" id="KW-0575">Peroxidase</keyword>
<evidence type="ECO:0000256" key="8">
    <source>
        <dbReference type="PROSITE-ProRule" id="PRU00176"/>
    </source>
</evidence>
<feature type="domain" description="RRM" evidence="11">
    <location>
        <begin position="231"/>
        <end position="312"/>
    </location>
</feature>
<evidence type="ECO:0000256" key="1">
    <source>
        <dbReference type="ARBA" id="ARBA00004123"/>
    </source>
</evidence>
<dbReference type="SMART" id="SM00360">
    <property type="entry name" value="RRM"/>
    <property type="match status" value="3"/>
</dbReference>
<reference evidence="13 14" key="2">
    <citation type="submission" date="2018-11" db="EMBL/GenBank/DDBJ databases">
        <authorList>
            <consortium name="Pathogen Informatics"/>
        </authorList>
    </citation>
    <scope>NUCLEOTIDE SEQUENCE [LARGE SCALE GENOMIC DNA]</scope>
</reference>
<feature type="compositionally biased region" description="Basic residues" evidence="10">
    <location>
        <begin position="212"/>
        <end position="222"/>
    </location>
</feature>
<dbReference type="SUPFAM" id="SSF54928">
    <property type="entry name" value="RNA-binding domain, RBD"/>
    <property type="match status" value="2"/>
</dbReference>
<evidence type="ECO:0000256" key="4">
    <source>
        <dbReference type="ARBA" id="ARBA00022737"/>
    </source>
</evidence>
<dbReference type="GO" id="GO:0003729">
    <property type="term" value="F:mRNA binding"/>
    <property type="evidence" value="ECO:0007669"/>
    <property type="project" value="TreeGrafter"/>
</dbReference>
<dbReference type="GO" id="GO:0004601">
    <property type="term" value="F:peroxidase activity"/>
    <property type="evidence" value="ECO:0007669"/>
    <property type="project" value="UniProtKB-KW"/>
</dbReference>
<sequence length="739" mass="83306">MTSSGHGQHQVFPESDIEEADKPRGNGDKDAVRDAENFNRRKYFQDAKRKGWRLIMRNLAFSTKKEDLQVLCSKFGPFTEIVLPPCKDPRYPQSCAGFAFIQFKNREAAKNAIHSLNMSQVNGRKVAVDWAIDKDTYETANFEEKEKEKKTKEAEMKEDEAKIRTNQKVWEEESGVSETAGDEGEEQEESGSDENDRDEKEHDEASTNNGSSRKKGSGHKTRSNQAVEQGRVVFVRNMSYETTDEMLKESLEKFGEIELAIICRYAESGHSKGSGFVYFESRHQADACLDAITTDPGIMIDSRRIYAHRALPRNDAAAIEKENLKRKPKDKRNLHLLRVGVVRPGTVAARGMSEMDAKKRAKLALAAKAKLRNLHMFVSPTRLVLHNLPMSLTDNSLKSLCFLAAGNPDARITECRIWRDREKSNVKGIGRSRGFGFVAFSEHSDALAALRKLNNNPETFSDERRPIVEFSIENLSALRFRESRVTKSKEKLAKGTEEKGMSEKTRREVEETKREMAAGGQKPLPSHVGPKIRHRDLIKKSLPKRGKDQVKSMLARLSGVGLGLGLISVTARAFSSRTVYEFAAKDVDGNDVSMSKYKGYALVIVNVASDCSLTDSNYTQLKEILEKYRDSGLRVAAFPCNQFADQEPGCELDIKEFVTKKYSFKPDLYSKIEVNGELAHPLYKFLKEEQGGTLTNAIKWNFTKFLVDKNGHVVKRYSPQTQPKDMVKDIETVLSGSKL</sequence>
<dbReference type="InterPro" id="IPR003954">
    <property type="entry name" value="RRM_euk-type"/>
</dbReference>